<keyword evidence="3" id="KW-0611">Plant defense</keyword>
<feature type="region of interest" description="Disordered" evidence="4">
    <location>
        <begin position="132"/>
        <end position="157"/>
    </location>
</feature>
<dbReference type="Gene3D" id="1.10.8.430">
    <property type="entry name" value="Helical domain of apoptotic protease-activating factors"/>
    <property type="match status" value="1"/>
</dbReference>
<dbReference type="Gene3D" id="1.20.5.4130">
    <property type="match status" value="1"/>
</dbReference>
<dbReference type="InterPro" id="IPR044974">
    <property type="entry name" value="Disease_R_plants"/>
</dbReference>
<dbReference type="InterPro" id="IPR032675">
    <property type="entry name" value="LRR_dom_sf"/>
</dbReference>
<dbReference type="InterPro" id="IPR042197">
    <property type="entry name" value="Apaf_helical"/>
</dbReference>
<dbReference type="InterPro" id="IPR058922">
    <property type="entry name" value="WHD_DRP"/>
</dbReference>
<reference evidence="6" key="1">
    <citation type="submission" date="2025-08" db="UniProtKB">
        <authorList>
            <consortium name="RefSeq"/>
        </authorList>
    </citation>
    <scope>IDENTIFICATION</scope>
    <source>
        <tissue evidence="6">Leaves</tissue>
    </source>
</reference>
<dbReference type="SMART" id="SM00382">
    <property type="entry name" value="AAA"/>
    <property type="match status" value="2"/>
</dbReference>
<dbReference type="Pfam" id="PF00931">
    <property type="entry name" value="NB-ARC"/>
    <property type="match status" value="2"/>
</dbReference>
<sequence>MDVGAVVSVVIRKLTDLLIQESNIFKEAIDEVEQVRVSLRQMKNFFIDAEDKKECGDAVTKCMEEFLALVYNAEDAIETFVLQRMHSRRMNFPRKYICIHKNLRYGVDLHNEVQNINKKIEEVKTKIQKIKEEKPGSSYQDEGPTQNQQNSQSHSMDEKSYTFGFEEAKSKLVTRLTDTSFRGLPFISIVGVGGSGKTALARTIYNSREIIDHFACRAWVSASKNLRDVLLSILEQMGILIVDEKATDEELVAKIRENLQNKKFLVVLDDVQSLEVLKGLRVAFSKETVGSKVLLTTMDEKLDIEEAKSKIVTSLTKTSFRGLPFISIVGVGGSGKTALARTIYNSSEIIGHFDCRARVSASENLRDALLSILEQMGLIVDEKATDEELVAKIRENLQNKKFLVVLDDVQSLKVSKGLRVAFSKETVTSKVLLTTRNVNIARFANPSRPPYQLMPLNDEDTWKLFLKHVHVPDDVQFDDSETVSKLRRKIITTCKGLPLTIILLGGLLSTKTASYKEWLKVLDHPSWNVDIHKDFSYSCQPSRKFFQGNENVEVSKILALKYSSLPFHLRPCLLYLGLFPKGYKIPVRRLLRLWLAEGFVEHSRDETPEDMVEEYLDELLNQKMIEIIRRKDGSPKICVIREELHDIILSKAKYVSLFHIHRIMSEEEKNDSPKSDKETNDSPMPSVRRVAGHGDIVDYPCKEPSYIQHLRSYLSFNIQKKDIPAKEIRNFLSNVIGHRGFGLLRVLDLERVYKPQLPENLEKLFQLRYLGLRWTFLDTLPNSVGELPYLETLDVKHTYISSLPNSIWKMKHLRHLCLNEIRLDMSVQKHCCSLTQLQTFWGLFVDKKSPVKNGLNRLTSLRKLGLTYYLNSIEELNEWIARLSSLQSLRLRSKDENGRPSELALKPLSSLENLTHLYLLGNLPKLYDGNEFPPRLRVLTLSVSKLTKDPMPILAQLPSLSVLRLLADSYTGKKMLCPREGFGKLQILHLWMLKELEEWTVEEEAMQNLREIEIRCCHELNEIPDRLLNLSTIEKIILTNMPEEFAGNVQAYKHKKLIITKTLQF</sequence>
<dbReference type="KEGG" id="jre:109011477"/>
<dbReference type="InterPro" id="IPR002182">
    <property type="entry name" value="NB-ARC"/>
</dbReference>
<dbReference type="InterPro" id="IPR041118">
    <property type="entry name" value="Rx_N"/>
</dbReference>
<dbReference type="PANTHER" id="PTHR23155:SF955">
    <property type="entry name" value="AAA+ ATPASE DOMAIN-CONTAINING PROTEIN"/>
    <property type="match status" value="1"/>
</dbReference>
<dbReference type="Pfam" id="PF23559">
    <property type="entry name" value="WHD_DRP"/>
    <property type="match status" value="1"/>
</dbReference>
<dbReference type="CDD" id="cd14798">
    <property type="entry name" value="RX-CC_like"/>
    <property type="match status" value="1"/>
</dbReference>
<evidence type="ECO:0000256" key="1">
    <source>
        <dbReference type="ARBA" id="ARBA00022737"/>
    </source>
</evidence>
<dbReference type="AlphaFoldDB" id="A0A2I4GWI5"/>
<dbReference type="Proteomes" id="UP000235220">
    <property type="component" value="Chromosome 11"/>
</dbReference>
<keyword evidence="5" id="KW-1185">Reference proteome</keyword>
<evidence type="ECO:0000256" key="3">
    <source>
        <dbReference type="ARBA" id="ARBA00022821"/>
    </source>
</evidence>
<dbReference type="RefSeq" id="XP_018848253.2">
    <property type="nucleotide sequence ID" value="XM_018992708.2"/>
</dbReference>
<dbReference type="InterPro" id="IPR027417">
    <property type="entry name" value="P-loop_NTPase"/>
</dbReference>
<dbReference type="GO" id="GO:0051707">
    <property type="term" value="P:response to other organism"/>
    <property type="evidence" value="ECO:0007669"/>
    <property type="project" value="UniProtKB-ARBA"/>
</dbReference>
<dbReference type="InterPro" id="IPR038005">
    <property type="entry name" value="RX-like_CC"/>
</dbReference>
<feature type="region of interest" description="Disordered" evidence="4">
    <location>
        <begin position="668"/>
        <end position="687"/>
    </location>
</feature>
<dbReference type="Pfam" id="PF18052">
    <property type="entry name" value="Rx_N"/>
    <property type="match status" value="1"/>
</dbReference>
<evidence type="ECO:0000256" key="2">
    <source>
        <dbReference type="ARBA" id="ARBA00022741"/>
    </source>
</evidence>
<dbReference type="GO" id="GO:0043531">
    <property type="term" value="F:ADP binding"/>
    <property type="evidence" value="ECO:0007669"/>
    <property type="project" value="InterPro"/>
</dbReference>
<proteinExistence type="predicted"/>
<dbReference type="Gramene" id="Jr11_18460_p1">
    <property type="protein sequence ID" value="cds.Jr11_18460_p1"/>
    <property type="gene ID" value="Jr11_18460"/>
</dbReference>
<dbReference type="SUPFAM" id="SSF52540">
    <property type="entry name" value="P-loop containing nucleoside triphosphate hydrolases"/>
    <property type="match status" value="2"/>
</dbReference>
<keyword evidence="2" id="KW-0547">Nucleotide-binding</keyword>
<dbReference type="InterPro" id="IPR003593">
    <property type="entry name" value="AAA+_ATPase"/>
</dbReference>
<dbReference type="FunFam" id="1.10.10.10:FF:000322">
    <property type="entry name" value="Probable disease resistance protein At1g63360"/>
    <property type="match status" value="1"/>
</dbReference>
<dbReference type="SUPFAM" id="SSF52058">
    <property type="entry name" value="L domain-like"/>
    <property type="match status" value="1"/>
</dbReference>
<dbReference type="InterPro" id="IPR036388">
    <property type="entry name" value="WH-like_DNA-bd_sf"/>
</dbReference>
<dbReference type="Gene3D" id="1.10.10.10">
    <property type="entry name" value="Winged helix-like DNA-binding domain superfamily/Winged helix DNA-binding domain"/>
    <property type="match status" value="1"/>
</dbReference>
<dbReference type="Gene3D" id="3.80.10.10">
    <property type="entry name" value="Ribonuclease Inhibitor"/>
    <property type="match status" value="1"/>
</dbReference>
<dbReference type="GeneID" id="109011477"/>
<evidence type="ECO:0000313" key="5">
    <source>
        <dbReference type="Proteomes" id="UP000235220"/>
    </source>
</evidence>
<dbReference type="Pfam" id="PF23598">
    <property type="entry name" value="LRR_14"/>
    <property type="match status" value="1"/>
</dbReference>
<feature type="compositionally biased region" description="Basic and acidic residues" evidence="4">
    <location>
        <begin position="668"/>
        <end position="680"/>
    </location>
</feature>
<evidence type="ECO:0000313" key="6">
    <source>
        <dbReference type="RefSeq" id="XP_018848253.2"/>
    </source>
</evidence>
<dbReference type="InterPro" id="IPR055414">
    <property type="entry name" value="LRR_R13L4/SHOC2-like"/>
</dbReference>
<name>A0A2I4GWI5_JUGRE</name>
<dbReference type="OrthoDB" id="611536at2759"/>
<dbReference type="PANTHER" id="PTHR23155">
    <property type="entry name" value="DISEASE RESISTANCE PROTEIN RP"/>
    <property type="match status" value="1"/>
</dbReference>
<feature type="compositionally biased region" description="Polar residues" evidence="4">
    <location>
        <begin position="137"/>
        <end position="154"/>
    </location>
</feature>
<keyword evidence="1" id="KW-0677">Repeat</keyword>
<accession>A0A2I4GWI5</accession>
<protein>
    <submittedName>
        <fullName evidence="6">Disease resistance protein RPP13-like</fullName>
    </submittedName>
</protein>
<dbReference type="GO" id="GO:0006952">
    <property type="term" value="P:defense response"/>
    <property type="evidence" value="ECO:0007669"/>
    <property type="project" value="UniProtKB-KW"/>
</dbReference>
<dbReference type="Gene3D" id="3.40.50.300">
    <property type="entry name" value="P-loop containing nucleotide triphosphate hydrolases"/>
    <property type="match status" value="2"/>
</dbReference>
<organism evidence="5 6">
    <name type="scientific">Juglans regia</name>
    <name type="common">English walnut</name>
    <dbReference type="NCBI Taxonomy" id="51240"/>
    <lineage>
        <taxon>Eukaryota</taxon>
        <taxon>Viridiplantae</taxon>
        <taxon>Streptophyta</taxon>
        <taxon>Embryophyta</taxon>
        <taxon>Tracheophyta</taxon>
        <taxon>Spermatophyta</taxon>
        <taxon>Magnoliopsida</taxon>
        <taxon>eudicotyledons</taxon>
        <taxon>Gunneridae</taxon>
        <taxon>Pentapetalae</taxon>
        <taxon>rosids</taxon>
        <taxon>fabids</taxon>
        <taxon>Fagales</taxon>
        <taxon>Juglandaceae</taxon>
        <taxon>Juglans</taxon>
    </lineage>
</organism>
<evidence type="ECO:0000256" key="4">
    <source>
        <dbReference type="SAM" id="MobiDB-lite"/>
    </source>
</evidence>
<dbReference type="PRINTS" id="PR00364">
    <property type="entry name" value="DISEASERSIST"/>
</dbReference>
<gene>
    <name evidence="6" type="primary">LOC109011477</name>
</gene>